<dbReference type="InterPro" id="IPR005312">
    <property type="entry name" value="DUF1759"/>
</dbReference>
<feature type="compositionally biased region" description="Polar residues" evidence="2">
    <location>
        <begin position="437"/>
        <end position="446"/>
    </location>
</feature>
<dbReference type="PANTHER" id="PTHR47331:SF4">
    <property type="entry name" value="PEPTIDASE S1 DOMAIN-CONTAINING PROTEIN"/>
    <property type="match status" value="1"/>
</dbReference>
<proteinExistence type="predicted"/>
<protein>
    <submittedName>
        <fullName evidence="5">DUF1758 domain-containing protein</fullName>
    </submittedName>
</protein>
<sequence>MSNLSLASHKRILTRYANQLQKVLTRFKDAQVEEISVQNLQDEITLTVIQTGLQQLEEAVAALENMTTKIQHALDELATMFEKSHSTSPNIEEEFAQYSTTAEEAIGNTFEYLVLLHARIHGFKAHAELLNTSHKHSTTNSSKDESTVTAVVKNLELPTIPIPTFNGDIWDWDNFWELFNLNVRSQNLSALQKFNYLLNALKGEPLQSMKKFQLTRQNYLKAIEFLTNKYGNPEELIRQLLRKMDKISLHSSSIHEQRRLLEDIEAIIGQLVQKGENVDNQSMYQKVLSKFSVGIQRKVIHKKITSTDEPFTMQQLLKYFGEVITSEELVCRQTSATPPRDTVSFDNKVKHWKSPATRLLCMYCKGDHKPFNCSKYETPQRRYQYLQNNKLCNICASPSHSTIQCNGSSCRKCQKRHHTSCCLFPTPNEKTFVPPTKNANARNEANASKHKEKDLKKTDFYVQNKPRRTSDTGQRQKFHEI</sequence>
<feature type="compositionally biased region" description="Basic and acidic residues" evidence="2">
    <location>
        <begin position="447"/>
        <end position="459"/>
    </location>
</feature>
<keyword evidence="1" id="KW-0175">Coiled coil</keyword>
<dbReference type="OrthoDB" id="5864015at2759"/>
<dbReference type="EMBL" id="UYYA01006010">
    <property type="protein sequence ID" value="VDM64975.1"/>
    <property type="molecule type" value="Genomic_DNA"/>
</dbReference>
<feature type="region of interest" description="Disordered" evidence="2">
    <location>
        <begin position="433"/>
        <end position="481"/>
    </location>
</feature>
<evidence type="ECO:0000313" key="5">
    <source>
        <dbReference type="WBParaSite" id="ACOC_0001338901-mRNA-1"/>
    </source>
</evidence>
<evidence type="ECO:0000313" key="4">
    <source>
        <dbReference type="Proteomes" id="UP000267027"/>
    </source>
</evidence>
<dbReference type="Proteomes" id="UP000267027">
    <property type="component" value="Unassembled WGS sequence"/>
</dbReference>
<name>A0A0R3Q2U1_ANGCS</name>
<evidence type="ECO:0000256" key="2">
    <source>
        <dbReference type="SAM" id="MobiDB-lite"/>
    </source>
</evidence>
<dbReference type="OMA" id="WIRNEDY"/>
<evidence type="ECO:0000313" key="3">
    <source>
        <dbReference type="EMBL" id="VDM64975.1"/>
    </source>
</evidence>
<feature type="coiled-coil region" evidence="1">
    <location>
        <begin position="46"/>
        <end position="76"/>
    </location>
</feature>
<gene>
    <name evidence="3" type="ORF">ACOC_LOCUS13390</name>
</gene>
<dbReference type="AlphaFoldDB" id="A0A0R3Q2U1"/>
<accession>A0A0R3Q2U1</accession>
<dbReference type="WBParaSite" id="ACOC_0001338901-mRNA-1">
    <property type="protein sequence ID" value="ACOC_0001338901-mRNA-1"/>
    <property type="gene ID" value="ACOC_0001338901"/>
</dbReference>
<reference evidence="3 4" key="2">
    <citation type="submission" date="2018-11" db="EMBL/GenBank/DDBJ databases">
        <authorList>
            <consortium name="Pathogen Informatics"/>
        </authorList>
    </citation>
    <scope>NUCLEOTIDE SEQUENCE [LARGE SCALE GENOMIC DNA]</scope>
    <source>
        <strain evidence="3 4">Costa Rica</strain>
    </source>
</reference>
<dbReference type="Pfam" id="PF03564">
    <property type="entry name" value="DUF1759"/>
    <property type="match status" value="1"/>
</dbReference>
<reference evidence="5" key="1">
    <citation type="submission" date="2017-02" db="UniProtKB">
        <authorList>
            <consortium name="WormBaseParasite"/>
        </authorList>
    </citation>
    <scope>IDENTIFICATION</scope>
</reference>
<dbReference type="STRING" id="334426.A0A0R3Q2U1"/>
<organism evidence="5">
    <name type="scientific">Angiostrongylus costaricensis</name>
    <name type="common">Nematode worm</name>
    <dbReference type="NCBI Taxonomy" id="334426"/>
    <lineage>
        <taxon>Eukaryota</taxon>
        <taxon>Metazoa</taxon>
        <taxon>Ecdysozoa</taxon>
        <taxon>Nematoda</taxon>
        <taxon>Chromadorea</taxon>
        <taxon>Rhabditida</taxon>
        <taxon>Rhabditina</taxon>
        <taxon>Rhabditomorpha</taxon>
        <taxon>Strongyloidea</taxon>
        <taxon>Metastrongylidae</taxon>
        <taxon>Angiostrongylus</taxon>
    </lineage>
</organism>
<dbReference type="PANTHER" id="PTHR47331">
    <property type="entry name" value="PHD-TYPE DOMAIN-CONTAINING PROTEIN"/>
    <property type="match status" value="1"/>
</dbReference>
<evidence type="ECO:0000256" key="1">
    <source>
        <dbReference type="SAM" id="Coils"/>
    </source>
</evidence>
<keyword evidence="4" id="KW-1185">Reference proteome</keyword>